<feature type="non-terminal residue" evidence="2">
    <location>
        <position position="1"/>
    </location>
</feature>
<dbReference type="InterPro" id="IPR020471">
    <property type="entry name" value="AKR"/>
</dbReference>
<evidence type="ECO:0000259" key="1">
    <source>
        <dbReference type="Pfam" id="PF00248"/>
    </source>
</evidence>
<dbReference type="GO" id="GO:0016491">
    <property type="term" value="F:oxidoreductase activity"/>
    <property type="evidence" value="ECO:0007669"/>
    <property type="project" value="InterPro"/>
</dbReference>
<dbReference type="InterPro" id="IPR018170">
    <property type="entry name" value="Aldo/ket_reductase_CS"/>
</dbReference>
<feature type="domain" description="NADP-dependent oxidoreductase" evidence="1">
    <location>
        <begin position="2"/>
        <end position="211"/>
    </location>
</feature>
<dbReference type="SUPFAM" id="SSF51430">
    <property type="entry name" value="NAD(P)-linked oxidoreductase"/>
    <property type="match status" value="2"/>
</dbReference>
<dbReference type="CDD" id="cd19071">
    <property type="entry name" value="AKR_AKR1-5-like"/>
    <property type="match status" value="1"/>
</dbReference>
<dbReference type="PRINTS" id="PR00069">
    <property type="entry name" value="ALDKETRDTASE"/>
</dbReference>
<dbReference type="AlphaFoldDB" id="A0A7R9LFI6"/>
<proteinExistence type="predicted"/>
<feature type="domain" description="NADP-dependent oxidoreductase" evidence="1">
    <location>
        <begin position="257"/>
        <end position="352"/>
    </location>
</feature>
<dbReference type="InterPro" id="IPR023210">
    <property type="entry name" value="NADP_OxRdtase_dom"/>
</dbReference>
<dbReference type="Pfam" id="PF00248">
    <property type="entry name" value="Aldo_ket_red"/>
    <property type="match status" value="2"/>
</dbReference>
<dbReference type="PANTHER" id="PTHR11732">
    <property type="entry name" value="ALDO/KETO REDUCTASE"/>
    <property type="match status" value="1"/>
</dbReference>
<gene>
    <name evidence="2" type="ORF">OSB1V03_LOCUS18361</name>
</gene>
<dbReference type="InterPro" id="IPR036812">
    <property type="entry name" value="NAD(P)_OxRdtase_dom_sf"/>
</dbReference>
<feature type="non-terminal residue" evidence="2">
    <location>
        <position position="352"/>
    </location>
</feature>
<dbReference type="OrthoDB" id="416253at2759"/>
<name>A0A7R9LFI6_9ACAR</name>
<dbReference type="EMBL" id="CAJPIZ010024172">
    <property type="protein sequence ID" value="CAG2118409.1"/>
    <property type="molecule type" value="Genomic_DNA"/>
</dbReference>
<keyword evidence="3" id="KW-1185">Reference proteome</keyword>
<evidence type="ECO:0000313" key="2">
    <source>
        <dbReference type="EMBL" id="CAD7640770.1"/>
    </source>
</evidence>
<dbReference type="PROSITE" id="PS00798">
    <property type="entry name" value="ALDOKETO_REDUCTASE_1"/>
    <property type="match status" value="2"/>
</dbReference>
<sequence>AVKDAIEIGYRHIDTASDYGNEAEVGQAIAESIKAGIIKREDLFVTTKVWPQKADAQAKALQSIHESLTKMNLTYLDLVLVHFPWDDYVGSYKGCEDAFHQKLVRSIGISNFNEQQTDNLVSKATVKPANDQIMSNPKAESAGYLKYSHSHNITVTAYSPLGTGSLVKNPKLMAIGQKHNKSAAQVMIRWQIQRGVIVIPKSVKKQYIKEDFEQYIGHKIMGFIDKVCESNSETDFETERQKLTPMIKLNTGYEMPEIGLGTWQAKGDPVKQAVKDALEVGYRHIDTAYIYENEKEVGEGIHAQIAAGVLKREELFITTKVWPNGSNQKKALEMIHHSLKQLNVTYLDLVLI</sequence>
<dbReference type="Proteomes" id="UP000759131">
    <property type="component" value="Unassembled WGS sequence"/>
</dbReference>
<protein>
    <recommendedName>
        <fullName evidence="1">NADP-dependent oxidoreductase domain-containing protein</fullName>
    </recommendedName>
</protein>
<evidence type="ECO:0000313" key="3">
    <source>
        <dbReference type="Proteomes" id="UP000759131"/>
    </source>
</evidence>
<organism evidence="2">
    <name type="scientific">Medioppia subpectinata</name>
    <dbReference type="NCBI Taxonomy" id="1979941"/>
    <lineage>
        <taxon>Eukaryota</taxon>
        <taxon>Metazoa</taxon>
        <taxon>Ecdysozoa</taxon>
        <taxon>Arthropoda</taxon>
        <taxon>Chelicerata</taxon>
        <taxon>Arachnida</taxon>
        <taxon>Acari</taxon>
        <taxon>Acariformes</taxon>
        <taxon>Sarcoptiformes</taxon>
        <taxon>Oribatida</taxon>
        <taxon>Brachypylina</taxon>
        <taxon>Oppioidea</taxon>
        <taxon>Oppiidae</taxon>
        <taxon>Medioppia</taxon>
    </lineage>
</organism>
<reference evidence="2" key="1">
    <citation type="submission" date="2020-11" db="EMBL/GenBank/DDBJ databases">
        <authorList>
            <person name="Tran Van P."/>
        </authorList>
    </citation>
    <scope>NUCLEOTIDE SEQUENCE</scope>
</reference>
<dbReference type="Gene3D" id="3.20.20.100">
    <property type="entry name" value="NADP-dependent oxidoreductase domain"/>
    <property type="match status" value="2"/>
</dbReference>
<dbReference type="EMBL" id="OC878747">
    <property type="protein sequence ID" value="CAD7640770.1"/>
    <property type="molecule type" value="Genomic_DNA"/>
</dbReference>
<accession>A0A7R9LFI6</accession>